<evidence type="ECO:0000313" key="2">
    <source>
        <dbReference type="Proteomes" id="UP001186974"/>
    </source>
</evidence>
<organism evidence="1 2">
    <name type="scientific">Coniosporium uncinatum</name>
    <dbReference type="NCBI Taxonomy" id="93489"/>
    <lineage>
        <taxon>Eukaryota</taxon>
        <taxon>Fungi</taxon>
        <taxon>Dikarya</taxon>
        <taxon>Ascomycota</taxon>
        <taxon>Pezizomycotina</taxon>
        <taxon>Dothideomycetes</taxon>
        <taxon>Dothideomycetes incertae sedis</taxon>
        <taxon>Coniosporium</taxon>
    </lineage>
</organism>
<comment type="caution">
    <text evidence="1">The sequence shown here is derived from an EMBL/GenBank/DDBJ whole genome shotgun (WGS) entry which is preliminary data.</text>
</comment>
<sequence length="566" mass="63334">MTIQETIKSGFGSWTSQIKEDLKVEKGCGDDADGRQWSNQDLDPTPPHQRTWQWYNYLLYFVGTGFNNWQGGSSVIGVGLGWKTAIAIAFIVQSISGIVQAANSQASSRYHLGFPAIARMVYGMWGSSYQVAIRSILAAVWYATKIFEGASYLDIMMRCVFGSSYMNIPNGVPESVGYTTRGFLCYFLLWMVYTPFLFRRPYQLRNLFTMSCVASFPSVIGLFIYCIASSKGQLGLDENVGTERTSGSSTAWLVVYTMSSSISNGAAYIESVPDVARWAAKPTAVIPPTLFCNMLWNPMSAVLGILGTSALQSKTGMTLWKPWDIMSYILDNNWNSGVRFGVFLMSFCWTFLTFSQNISSNMIPFGADVSMLWPKHLTMTRGYIVVHFLAWCICPWKIYVSATTFLDFMGAYGIFMGPAVSIMLVEYYLISRGNIFVRSLYIGNSSNPNYWYYRGWNVQAYVAYVAAVGLCMIGFVNKVGAMVPAAGERIGYLGWFLSFFTGGIVYYLVNLVYPHPNAKSTKGLKWEERVQEEEVIHSVDVSDESVEGEAYVNVGNKALKPVFEQY</sequence>
<protein>
    <submittedName>
        <fullName evidence="1">Uncharacterized protein</fullName>
    </submittedName>
</protein>
<evidence type="ECO:0000313" key="1">
    <source>
        <dbReference type="EMBL" id="KAK3064968.1"/>
    </source>
</evidence>
<dbReference type="Proteomes" id="UP001186974">
    <property type="component" value="Unassembled WGS sequence"/>
</dbReference>
<accession>A0ACC3DC00</accession>
<gene>
    <name evidence="1" type="ORF">LTS18_000399</name>
</gene>
<name>A0ACC3DC00_9PEZI</name>
<dbReference type="EMBL" id="JAWDJW010006385">
    <property type="protein sequence ID" value="KAK3064968.1"/>
    <property type="molecule type" value="Genomic_DNA"/>
</dbReference>
<keyword evidence="2" id="KW-1185">Reference proteome</keyword>
<reference evidence="1" key="1">
    <citation type="submission" date="2024-09" db="EMBL/GenBank/DDBJ databases">
        <title>Black Yeasts Isolated from many extreme environments.</title>
        <authorList>
            <person name="Coleine C."/>
            <person name="Stajich J.E."/>
            <person name="Selbmann L."/>
        </authorList>
    </citation>
    <scope>NUCLEOTIDE SEQUENCE</scope>
    <source>
        <strain evidence="1">CCFEE 5737</strain>
    </source>
</reference>
<proteinExistence type="predicted"/>